<dbReference type="EMBL" id="CM043798">
    <property type="protein sequence ID" value="KAI4814604.1"/>
    <property type="molecule type" value="Genomic_DNA"/>
</dbReference>
<proteinExistence type="predicted"/>
<protein>
    <submittedName>
        <fullName evidence="1">Uncharacterized protein</fullName>
    </submittedName>
</protein>
<accession>A0ACB9WML4</accession>
<dbReference type="Proteomes" id="UP001057452">
    <property type="component" value="Chromosome 14"/>
</dbReference>
<evidence type="ECO:0000313" key="1">
    <source>
        <dbReference type="EMBL" id="KAI4814604.1"/>
    </source>
</evidence>
<reference evidence="1" key="1">
    <citation type="submission" date="2022-05" db="EMBL/GenBank/DDBJ databases">
        <title>Chromosome-level genome of Chaenocephalus aceratus.</title>
        <authorList>
            <person name="Park H."/>
        </authorList>
    </citation>
    <scope>NUCLEOTIDE SEQUENCE</scope>
    <source>
        <strain evidence="1">KU_202001</strain>
    </source>
</reference>
<feature type="non-terminal residue" evidence="1">
    <location>
        <position position="1"/>
    </location>
</feature>
<name>A0ACB9WML4_CHAAC</name>
<feature type="non-terminal residue" evidence="1">
    <location>
        <position position="79"/>
    </location>
</feature>
<evidence type="ECO:0000313" key="2">
    <source>
        <dbReference type="Proteomes" id="UP001057452"/>
    </source>
</evidence>
<organism evidence="1 2">
    <name type="scientific">Chaenocephalus aceratus</name>
    <name type="common">Blackfin icefish</name>
    <name type="synonym">Chaenichthys aceratus</name>
    <dbReference type="NCBI Taxonomy" id="36190"/>
    <lineage>
        <taxon>Eukaryota</taxon>
        <taxon>Metazoa</taxon>
        <taxon>Chordata</taxon>
        <taxon>Craniata</taxon>
        <taxon>Vertebrata</taxon>
        <taxon>Euteleostomi</taxon>
        <taxon>Actinopterygii</taxon>
        <taxon>Neopterygii</taxon>
        <taxon>Teleostei</taxon>
        <taxon>Neoteleostei</taxon>
        <taxon>Acanthomorphata</taxon>
        <taxon>Eupercaria</taxon>
        <taxon>Perciformes</taxon>
        <taxon>Notothenioidei</taxon>
        <taxon>Channichthyidae</taxon>
        <taxon>Chaenocephalus</taxon>
    </lineage>
</organism>
<keyword evidence="2" id="KW-1185">Reference proteome</keyword>
<gene>
    <name evidence="1" type="ORF">KUCAC02_003792</name>
</gene>
<sequence>SRLEKSNAKRALETHIVLLYGSTVSQQCGCLTALYLKCLSLKEPLRPAGRECSAHLDDSCKKLEWDFLRPLKGRLLLPA</sequence>
<comment type="caution">
    <text evidence="1">The sequence shown here is derived from an EMBL/GenBank/DDBJ whole genome shotgun (WGS) entry which is preliminary data.</text>
</comment>